<evidence type="ECO:0000256" key="1">
    <source>
        <dbReference type="SAM" id="Coils"/>
    </source>
</evidence>
<reference evidence="3" key="1">
    <citation type="submission" date="2016-11" db="EMBL/GenBank/DDBJ databases">
        <authorList>
            <person name="Varghese N."/>
            <person name="Submissions S."/>
        </authorList>
    </citation>
    <scope>NUCLEOTIDE SEQUENCE [LARGE SCALE GENOMIC DNA]</scope>
    <source>
        <strain evidence="3">DSM 10124</strain>
    </source>
</reference>
<dbReference type="Gene3D" id="1.10.287.4300">
    <property type="entry name" value="Stage III sporulation protein AH-like"/>
    <property type="match status" value="1"/>
</dbReference>
<keyword evidence="3" id="KW-1185">Reference proteome</keyword>
<dbReference type="Proteomes" id="UP000184423">
    <property type="component" value="Unassembled WGS sequence"/>
</dbReference>
<dbReference type="InterPro" id="IPR038503">
    <property type="entry name" value="SpoIIIAH_sf"/>
</dbReference>
<keyword evidence="1" id="KW-0175">Coiled coil</keyword>
<dbReference type="EMBL" id="FQVG01000029">
    <property type="protein sequence ID" value="SHF01853.1"/>
    <property type="molecule type" value="Genomic_DNA"/>
</dbReference>
<organism evidence="2 3">
    <name type="scientific">Caloramator proteoclasticus DSM 10124</name>
    <dbReference type="NCBI Taxonomy" id="1121262"/>
    <lineage>
        <taxon>Bacteria</taxon>
        <taxon>Bacillati</taxon>
        <taxon>Bacillota</taxon>
        <taxon>Clostridia</taxon>
        <taxon>Eubacteriales</taxon>
        <taxon>Clostridiaceae</taxon>
        <taxon>Caloramator</taxon>
    </lineage>
</organism>
<evidence type="ECO:0000313" key="3">
    <source>
        <dbReference type="Proteomes" id="UP000184423"/>
    </source>
</evidence>
<dbReference type="PROSITE" id="PS51257">
    <property type="entry name" value="PROKAR_LIPOPROTEIN"/>
    <property type="match status" value="1"/>
</dbReference>
<proteinExistence type="predicted"/>
<gene>
    <name evidence="2" type="ORF">SAMN02746091_01600</name>
</gene>
<dbReference type="RefSeq" id="WP_073248921.1">
    <property type="nucleotide sequence ID" value="NZ_FQVG01000029.1"/>
</dbReference>
<feature type="coiled-coil region" evidence="1">
    <location>
        <begin position="64"/>
        <end position="91"/>
    </location>
</feature>
<name>A0A1M4Y8D7_9CLOT</name>
<evidence type="ECO:0000313" key="2">
    <source>
        <dbReference type="EMBL" id="SHF01853.1"/>
    </source>
</evidence>
<sequence length="165" mass="18463">MEQFRKQTAIIAVLVVLIACSAWYAKKFNDQSKGVSNLKDKTTQTSKSNSNYFVEARSGRDNQLSIHKQELENIINNKNSTKEAIAQAQAKLILLADWADKQARVEQLAKQRGFEDAVCFINENGVELCVKSAEDLTSEQAAQLMDDVVRTTSISPTKIIIKNQK</sequence>
<dbReference type="InterPro" id="IPR024232">
    <property type="entry name" value="SpoIIIAH"/>
</dbReference>
<dbReference type="Pfam" id="PF12685">
    <property type="entry name" value="SpoIIIAH"/>
    <property type="match status" value="1"/>
</dbReference>
<protein>
    <submittedName>
        <fullName evidence="2">SpoIIIAH-like protein</fullName>
    </submittedName>
</protein>
<accession>A0A1M4Y8D7</accession>
<dbReference type="AlphaFoldDB" id="A0A1M4Y8D7"/>